<dbReference type="InterPro" id="IPR037219">
    <property type="entry name" value="Peptidase_M41-like"/>
</dbReference>
<evidence type="ECO:0000259" key="2">
    <source>
        <dbReference type="Pfam" id="PF01434"/>
    </source>
</evidence>
<dbReference type="GO" id="GO:0005886">
    <property type="term" value="C:plasma membrane"/>
    <property type="evidence" value="ECO:0007669"/>
    <property type="project" value="TreeGrafter"/>
</dbReference>
<gene>
    <name evidence="3" type="ORF">UFOPK2000_01013</name>
</gene>
<accession>A0A6J6JI54</accession>
<dbReference type="GO" id="GO:0030163">
    <property type="term" value="P:protein catabolic process"/>
    <property type="evidence" value="ECO:0007669"/>
    <property type="project" value="TreeGrafter"/>
</dbReference>
<dbReference type="SUPFAM" id="SSF140990">
    <property type="entry name" value="FtsH protease domain-like"/>
    <property type="match status" value="1"/>
</dbReference>
<dbReference type="InterPro" id="IPR000642">
    <property type="entry name" value="Peptidase_M41"/>
</dbReference>
<name>A0A6J6JI54_9ZZZZ</name>
<protein>
    <submittedName>
        <fullName evidence="3">Unannotated protein</fullName>
    </submittedName>
</protein>
<dbReference type="GO" id="GO:0006508">
    <property type="term" value="P:proteolysis"/>
    <property type="evidence" value="ECO:0007669"/>
    <property type="project" value="InterPro"/>
</dbReference>
<organism evidence="3">
    <name type="scientific">freshwater metagenome</name>
    <dbReference type="NCBI Taxonomy" id="449393"/>
    <lineage>
        <taxon>unclassified sequences</taxon>
        <taxon>metagenomes</taxon>
        <taxon>ecological metagenomes</taxon>
    </lineage>
</organism>
<evidence type="ECO:0000256" key="1">
    <source>
        <dbReference type="SAM" id="MobiDB-lite"/>
    </source>
</evidence>
<reference evidence="3" key="1">
    <citation type="submission" date="2020-05" db="EMBL/GenBank/DDBJ databases">
        <authorList>
            <person name="Chiriac C."/>
            <person name="Salcher M."/>
            <person name="Ghai R."/>
            <person name="Kavagutti S V."/>
        </authorList>
    </citation>
    <scope>NUCLEOTIDE SEQUENCE</scope>
</reference>
<dbReference type="EMBL" id="CAEZVK010000108">
    <property type="protein sequence ID" value="CAB4635813.1"/>
    <property type="molecule type" value="Genomic_DNA"/>
</dbReference>
<feature type="compositionally biased region" description="Polar residues" evidence="1">
    <location>
        <begin position="133"/>
        <end position="146"/>
    </location>
</feature>
<evidence type="ECO:0000313" key="3">
    <source>
        <dbReference type="EMBL" id="CAB4635813.1"/>
    </source>
</evidence>
<dbReference type="PANTHER" id="PTHR23076">
    <property type="entry name" value="METALLOPROTEASE M41 FTSH"/>
    <property type="match status" value="1"/>
</dbReference>
<dbReference type="AlphaFoldDB" id="A0A6J6JI54"/>
<proteinExistence type="predicted"/>
<dbReference type="GO" id="GO:0005524">
    <property type="term" value="F:ATP binding"/>
    <property type="evidence" value="ECO:0007669"/>
    <property type="project" value="InterPro"/>
</dbReference>
<dbReference type="Gene3D" id="1.20.58.760">
    <property type="entry name" value="Peptidase M41"/>
    <property type="match status" value="1"/>
</dbReference>
<feature type="region of interest" description="Disordered" evidence="1">
    <location>
        <begin position="133"/>
        <end position="166"/>
    </location>
</feature>
<sequence>MLIVRMGGRMAEELVFNVASTGANNDLVGATELARKMVREWGMSTRVGPMAWGSQGQVFLGEDLMHTRDYSDDTARVIDEEVERILRQAQESCRDVLTENRNGLDLVARALLEHETIDGTEVSRLLELARAGSTSANPHNGTSVPLSPSGLEDTVPAEADADVPDN</sequence>
<dbReference type="PANTHER" id="PTHR23076:SF97">
    <property type="entry name" value="ATP-DEPENDENT ZINC METALLOPROTEASE YME1L1"/>
    <property type="match status" value="1"/>
</dbReference>
<feature type="domain" description="Peptidase M41" evidence="2">
    <location>
        <begin position="2"/>
        <end position="124"/>
    </location>
</feature>
<dbReference type="GO" id="GO:0004222">
    <property type="term" value="F:metalloendopeptidase activity"/>
    <property type="evidence" value="ECO:0007669"/>
    <property type="project" value="InterPro"/>
</dbReference>
<dbReference type="Pfam" id="PF01434">
    <property type="entry name" value="Peptidase_M41"/>
    <property type="match status" value="1"/>
</dbReference>
<dbReference type="GO" id="GO:0004176">
    <property type="term" value="F:ATP-dependent peptidase activity"/>
    <property type="evidence" value="ECO:0007669"/>
    <property type="project" value="InterPro"/>
</dbReference>